<evidence type="ECO:0000256" key="2">
    <source>
        <dbReference type="SAM" id="MobiDB-lite"/>
    </source>
</evidence>
<feature type="region of interest" description="Disordered" evidence="2">
    <location>
        <begin position="250"/>
        <end position="301"/>
    </location>
</feature>
<evidence type="ECO:0000313" key="4">
    <source>
        <dbReference type="Proteomes" id="UP000078559"/>
    </source>
</evidence>
<keyword evidence="1" id="KW-0539">Nucleus</keyword>
<feature type="compositionally biased region" description="Polar residues" evidence="2">
    <location>
        <begin position="292"/>
        <end position="301"/>
    </location>
</feature>
<dbReference type="CDD" id="cd00067">
    <property type="entry name" value="GAL4"/>
    <property type="match status" value="1"/>
</dbReference>
<proteinExistence type="predicted"/>
<feature type="compositionally biased region" description="Basic and acidic residues" evidence="2">
    <location>
        <begin position="769"/>
        <end position="782"/>
    </location>
</feature>
<protein>
    <recommendedName>
        <fullName evidence="5">Zn(2)-C6 fungal-type domain-containing protein</fullName>
    </recommendedName>
</protein>
<organism evidence="3 4">
    <name type="scientific">Cytospora mali</name>
    <name type="common">Apple Valsa canker fungus</name>
    <name type="synonym">Valsa mali</name>
    <dbReference type="NCBI Taxonomy" id="578113"/>
    <lineage>
        <taxon>Eukaryota</taxon>
        <taxon>Fungi</taxon>
        <taxon>Dikarya</taxon>
        <taxon>Ascomycota</taxon>
        <taxon>Pezizomycotina</taxon>
        <taxon>Sordariomycetes</taxon>
        <taxon>Sordariomycetidae</taxon>
        <taxon>Diaporthales</taxon>
        <taxon>Cytosporaceae</taxon>
        <taxon>Cytospora</taxon>
    </lineage>
</organism>
<dbReference type="OrthoDB" id="5417895at2759"/>
<accession>A0A194VW97</accession>
<gene>
    <name evidence="3" type="ORF">VM1G_04546</name>
</gene>
<feature type="compositionally biased region" description="Pro residues" evidence="2">
    <location>
        <begin position="256"/>
        <end position="266"/>
    </location>
</feature>
<dbReference type="InterPro" id="IPR001138">
    <property type="entry name" value="Zn2Cys6_DnaBD"/>
</dbReference>
<evidence type="ECO:0008006" key="5">
    <source>
        <dbReference type="Google" id="ProtNLM"/>
    </source>
</evidence>
<dbReference type="GO" id="GO:0000981">
    <property type="term" value="F:DNA-binding transcription factor activity, RNA polymerase II-specific"/>
    <property type="evidence" value="ECO:0007669"/>
    <property type="project" value="InterPro"/>
</dbReference>
<dbReference type="AlphaFoldDB" id="A0A194VW97"/>
<feature type="region of interest" description="Disordered" evidence="2">
    <location>
        <begin position="334"/>
        <end position="355"/>
    </location>
</feature>
<feature type="compositionally biased region" description="Low complexity" evidence="2">
    <location>
        <begin position="267"/>
        <end position="277"/>
    </location>
</feature>
<dbReference type="EMBL" id="CM003101">
    <property type="protein sequence ID" value="KUI68090.1"/>
    <property type="molecule type" value="Genomic_DNA"/>
</dbReference>
<dbReference type="Proteomes" id="UP000078559">
    <property type="component" value="Chromosome 4"/>
</dbReference>
<reference evidence="3" key="1">
    <citation type="submission" date="2014-12" db="EMBL/GenBank/DDBJ databases">
        <title>Genome Sequence of Valsa Canker Pathogens Uncovers a Specific Adaption of Colonization on Woody Bark.</title>
        <authorList>
            <person name="Yin Z."/>
            <person name="Liu H."/>
            <person name="Gao X."/>
            <person name="Li Z."/>
            <person name="Song N."/>
            <person name="Ke X."/>
            <person name="Dai Q."/>
            <person name="Wu Y."/>
            <person name="Sun Y."/>
            <person name="Xu J.-R."/>
            <person name="Kang Z.K."/>
            <person name="Wang L."/>
            <person name="Huang L."/>
        </authorList>
    </citation>
    <scope>NUCLEOTIDE SEQUENCE [LARGE SCALE GENOMIC DNA]</scope>
    <source>
        <strain evidence="3">03-8</strain>
    </source>
</reference>
<sequence length="807" mass="89889">MGRRPNQVIQQYFQRGPKLADNSNRYPQTCKLCGENFPKGRIDSLTTHLTKRCPAISEQERINACLMLNGISAARTPRTLQARQQQQMQQPQASHVDLPLMQPHQNWTPLETLAEVSRRQIDHLNEHGDERIHTHHAHAEPFPGALALAASPGLDRVEVQDQFTVEEPSSAYSHHQPEGTPVKNEPEVEPSTEERMRVSLEAATASTEAPNLTVAAAAAARLNNAMLDPTLFLNHNLGEDLARAIETVQDTEPEPAQTPVPAPVPTPVSAVPEDLAPPATPDHHQPPPVSHSAPQPSVSQQPWGEITYMTDTPMPPPSAPLQQIHGTPLSSRSVFRLDQNGSRSRHSRARFDEQRRKEVQQVRKIGACIRCRILRKTCSQGDPCDTCRKVLSPRIWRSGCVRTKFTDELNLYNAGVQIVHSQKHINGFKSTLNLDHPRVVLEASHFPGEGPSIAVEALRATKPKEPGVELLEGEERWATPQVVMIDDQEEISGKLEAYIRDLLPEFARKEKANFSRITVETALQIARDTNDRNLNLALELWGFVEVIDRELKWHLEVRPSPITRVAGRTITQETEADLYKTICLQLTAAAERKASTTSKNLLTHMQRDLQDARVKIGHGMFFTVLVLLICVEKSTWAFKAWEEMSKTISCWPLGRPPSYYTQQGYRISELLGMLLGIRRALPKTAVREGDGVLIGEDSDPILQSYFERINLKAADIVAQQQNPQFSPLDSRTLELHFCSNLLLPFQDAPQGLHHEQASGTPEVPGVAELSHEPSHDSGHEQLHESIHMAPEATALTANPESPGMTGS</sequence>
<feature type="region of interest" description="Disordered" evidence="2">
    <location>
        <begin position="751"/>
        <end position="782"/>
    </location>
</feature>
<feature type="region of interest" description="Disordered" evidence="2">
    <location>
        <begin position="167"/>
        <end position="191"/>
    </location>
</feature>
<dbReference type="GO" id="GO:0008270">
    <property type="term" value="F:zinc ion binding"/>
    <property type="evidence" value="ECO:0007669"/>
    <property type="project" value="InterPro"/>
</dbReference>
<keyword evidence="4" id="KW-1185">Reference proteome</keyword>
<dbReference type="InterPro" id="IPR052973">
    <property type="entry name" value="Fungal_sec-metab_reg_TF"/>
</dbReference>
<evidence type="ECO:0000313" key="3">
    <source>
        <dbReference type="EMBL" id="KUI68090.1"/>
    </source>
</evidence>
<name>A0A194VW97_CYTMA</name>
<evidence type="ECO:0000256" key="1">
    <source>
        <dbReference type="ARBA" id="ARBA00023242"/>
    </source>
</evidence>
<feature type="region of interest" description="Disordered" evidence="2">
    <location>
        <begin position="306"/>
        <end position="325"/>
    </location>
</feature>
<dbReference type="PANTHER" id="PTHR35392">
    <property type="entry name" value="ZN(II)2CYS6 TRANSCRIPTION FACTOR (EUROFUNG)-RELATED-RELATED"/>
    <property type="match status" value="1"/>
</dbReference>
<dbReference type="PANTHER" id="PTHR35392:SF2">
    <property type="entry name" value="ZN(II)2CYS6 TRANSCRIPTION FACTOR (EUROFUNG)"/>
    <property type="match status" value="1"/>
</dbReference>